<protein>
    <submittedName>
        <fullName evidence="2">Type IV pilin protein</fullName>
    </submittedName>
</protein>
<keyword evidence="1" id="KW-1133">Transmembrane helix</keyword>
<evidence type="ECO:0000313" key="2">
    <source>
        <dbReference type="EMBL" id="MDT0617301.1"/>
    </source>
</evidence>
<dbReference type="Proteomes" id="UP001259982">
    <property type="component" value="Unassembled WGS sequence"/>
</dbReference>
<sequence length="164" mass="17957">MPCPRSIPAVLRRCQRGMTLIELMIVVTVVGILAAVAYPSYVNVVVRNNRSVAHAALSDLVARQENYFTQRKRYAQTIRELGFPSSPTGVRNNGALDDLDASPNPSDIVYHLQVSSAAPFDQDTNFRVEAVPTNMQTRDDDCGTLFITAAGTRGATGDKPDECW</sequence>
<dbReference type="InterPro" id="IPR031982">
    <property type="entry name" value="PilE-like"/>
</dbReference>
<keyword evidence="3" id="KW-1185">Reference proteome</keyword>
<dbReference type="InterPro" id="IPR045584">
    <property type="entry name" value="Pilin-like"/>
</dbReference>
<dbReference type="EMBL" id="JAVRHY010000002">
    <property type="protein sequence ID" value="MDT0617301.1"/>
    <property type="molecule type" value="Genomic_DNA"/>
</dbReference>
<proteinExistence type="predicted"/>
<comment type="caution">
    <text evidence="2">The sequence shown here is derived from an EMBL/GenBank/DDBJ whole genome shotgun (WGS) entry which is preliminary data.</text>
</comment>
<reference evidence="2 3" key="1">
    <citation type="submission" date="2023-09" db="EMBL/GenBank/DDBJ databases">
        <authorList>
            <person name="Rey-Velasco X."/>
        </authorList>
    </citation>
    <scope>NUCLEOTIDE SEQUENCE [LARGE SCALE GENOMIC DNA]</scope>
    <source>
        <strain evidence="2 3">P385</strain>
    </source>
</reference>
<keyword evidence="1" id="KW-0812">Transmembrane</keyword>
<accession>A0ABU3B4C5</accession>
<dbReference type="SUPFAM" id="SSF54523">
    <property type="entry name" value="Pili subunits"/>
    <property type="match status" value="1"/>
</dbReference>
<dbReference type="InterPro" id="IPR012902">
    <property type="entry name" value="N_methyl_site"/>
</dbReference>
<dbReference type="Pfam" id="PF07963">
    <property type="entry name" value="N_methyl"/>
    <property type="match status" value="1"/>
</dbReference>
<name>A0ABU3B4C5_9GAMM</name>
<gene>
    <name evidence="2" type="ORF">RM531_02325</name>
</gene>
<feature type="transmembrane region" description="Helical" evidence="1">
    <location>
        <begin position="20"/>
        <end position="41"/>
    </location>
</feature>
<dbReference type="NCBIfam" id="TIGR02532">
    <property type="entry name" value="IV_pilin_GFxxxE"/>
    <property type="match status" value="1"/>
</dbReference>
<evidence type="ECO:0000313" key="3">
    <source>
        <dbReference type="Proteomes" id="UP001259982"/>
    </source>
</evidence>
<dbReference type="Pfam" id="PF16732">
    <property type="entry name" value="ComP_DUS"/>
    <property type="match status" value="1"/>
</dbReference>
<dbReference type="RefSeq" id="WP_311656990.1">
    <property type="nucleotide sequence ID" value="NZ_JAVRHY010000002.1"/>
</dbReference>
<evidence type="ECO:0000256" key="1">
    <source>
        <dbReference type="SAM" id="Phobius"/>
    </source>
</evidence>
<keyword evidence="1" id="KW-0472">Membrane</keyword>
<dbReference type="PROSITE" id="PS00409">
    <property type="entry name" value="PROKAR_NTER_METHYL"/>
    <property type="match status" value="1"/>
</dbReference>
<dbReference type="Gene3D" id="3.30.700.10">
    <property type="entry name" value="Glycoprotein, Type 4 Pilin"/>
    <property type="match status" value="1"/>
</dbReference>
<organism evidence="2 3">
    <name type="scientific">Spectribacter acetivorans</name>
    <dbReference type="NCBI Taxonomy" id="3075603"/>
    <lineage>
        <taxon>Bacteria</taxon>
        <taxon>Pseudomonadati</taxon>
        <taxon>Pseudomonadota</taxon>
        <taxon>Gammaproteobacteria</taxon>
        <taxon>Salinisphaerales</taxon>
        <taxon>Salinisphaeraceae</taxon>
        <taxon>Spectribacter</taxon>
    </lineage>
</organism>